<evidence type="ECO:0000256" key="1">
    <source>
        <dbReference type="SAM" id="MobiDB-lite"/>
    </source>
</evidence>
<dbReference type="GO" id="GO:0005935">
    <property type="term" value="C:cellular bud neck"/>
    <property type="evidence" value="ECO:0007669"/>
    <property type="project" value="TreeGrafter"/>
</dbReference>
<dbReference type="AlphaFoldDB" id="A0A448YIH6"/>
<dbReference type="InParanoid" id="A0A448YIH6"/>
<dbReference type="PANTHER" id="PTHR28245">
    <property type="entry name" value="ARF3-INTERACTING PROTEIN 1"/>
    <property type="match status" value="1"/>
</dbReference>
<accession>A0A448YIH6</accession>
<dbReference type="GO" id="GO:0051666">
    <property type="term" value="P:actin cortical patch localization"/>
    <property type="evidence" value="ECO:0007669"/>
    <property type="project" value="TreeGrafter"/>
</dbReference>
<feature type="compositionally biased region" description="Low complexity" evidence="1">
    <location>
        <begin position="20"/>
        <end position="54"/>
    </location>
</feature>
<proteinExistence type="predicted"/>
<keyword evidence="4" id="KW-1185">Reference proteome</keyword>
<name>A0A448YIH6_BRENA</name>
<protein>
    <submittedName>
        <fullName evidence="3">DEKNAAC101576</fullName>
    </submittedName>
</protein>
<dbReference type="STRING" id="13370.A0A448YIH6"/>
<reference evidence="3 4" key="1">
    <citation type="submission" date="2018-12" db="EMBL/GenBank/DDBJ databases">
        <authorList>
            <person name="Tiukova I."/>
            <person name="Dainat J."/>
        </authorList>
    </citation>
    <scope>NUCLEOTIDE SEQUENCE [LARGE SCALE GENOMIC DNA]</scope>
</reference>
<evidence type="ECO:0000259" key="2">
    <source>
        <dbReference type="PROSITE" id="PS50211"/>
    </source>
</evidence>
<dbReference type="InterPro" id="IPR037516">
    <property type="entry name" value="Tripartite_DENN"/>
</dbReference>
<dbReference type="InterPro" id="IPR012860">
    <property type="entry name" value="Afi1_N"/>
</dbReference>
<organism evidence="3 4">
    <name type="scientific">Brettanomyces naardenensis</name>
    <name type="common">Yeast</name>
    <dbReference type="NCBI Taxonomy" id="13370"/>
    <lineage>
        <taxon>Eukaryota</taxon>
        <taxon>Fungi</taxon>
        <taxon>Dikarya</taxon>
        <taxon>Ascomycota</taxon>
        <taxon>Saccharomycotina</taxon>
        <taxon>Pichiomycetes</taxon>
        <taxon>Pichiales</taxon>
        <taxon>Pichiaceae</taxon>
        <taxon>Brettanomyces</taxon>
    </lineage>
</organism>
<dbReference type="EMBL" id="CAACVR010000006">
    <property type="protein sequence ID" value="VEU20729.1"/>
    <property type="molecule type" value="Genomic_DNA"/>
</dbReference>
<evidence type="ECO:0000313" key="3">
    <source>
        <dbReference type="EMBL" id="VEU20729.1"/>
    </source>
</evidence>
<dbReference type="PROSITE" id="PS50211">
    <property type="entry name" value="DENN"/>
    <property type="match status" value="1"/>
</dbReference>
<dbReference type="InterPro" id="IPR052809">
    <property type="entry name" value="Actin_polarity_regulatory"/>
</dbReference>
<evidence type="ECO:0000313" key="4">
    <source>
        <dbReference type="Proteomes" id="UP000290900"/>
    </source>
</evidence>
<sequence length="875" mass="100085">MTTPAHIISPSEPPSKLFYPDTSSATPPPSTFLSTPSTPSTYDSPSSLSSALQQPPMPPQTFDYIFCTDFDKVKGPNISKQFPLNLPLISNQLDNLLDLVMPTNLHKFLNKDHCTLIPLYIDSSSGLLSYSKDTHTFVRCYLYSLSYFQHDDSYRNGTAKAISVVTRLPIVHVFKPLLFFLLQEQFAGHDNDFSLILALWENINLLSISQFVTYFQSLPYDGRFVISRLNQGCPEIPDDLKQLFSVGGSGTLVKAVVPLGPIQFPIQIPLSSLLCSRLAMFGSDLQLDSYLRRFLLDLQDSSINYVDQFNECPLTPYSTIKPLHIFLNAILLRKKIVLYCYDSCYNKVLEFAGSLLCLFNDEATENFPFYPILDLGTLDLLEKKSHYLVGTSNLLFKEKVKWDVYYDMDTKTVTVKSVESSAGAQFFQNSTVQAADKRRSVIGSGIKNLFRRSSMFLDGNSPAREMLRDPTVIPVREYSIKSSETSSISSLSSPESISASMIAMWEPSCFPRINKDKINRFLDSKKNPNFFQFGFQSQKIDYGKSIFANSGKSLKPQVDIVLDKQVRKLISEHHTDLTIYMTLTNYLRNLTSNILPAFYHYLNHLRLATYEGYINDKLEDEDYVKRSRNSTSTFLELRTYIKNQKVVQPFPLNFKYSPEMTFLDDIKQAHHYEQIVGKNSQLVKFALEYSRSLFKKHSKYATQIPGFLFDWQGELVRYDPHYALSILDKLIDGRVTQSWRLNGNFLLQFYKAVNQILKADDGNLARLMADFFVEEQPTVEIVSGSDDSTLDGDSDIMTRCYELGLSRFNKLILIAATYQVAKETREPLVKKDLLLMEFKKVLSSVLNNPFFKTHMVHHLDDFMKLNINDFIDYHM</sequence>
<dbReference type="Pfam" id="PF07792">
    <property type="entry name" value="Afi1"/>
    <property type="match status" value="1"/>
</dbReference>
<dbReference type="Pfam" id="PF08616">
    <property type="entry name" value="SPA"/>
    <property type="match status" value="1"/>
</dbReference>
<gene>
    <name evidence="3" type="ORF">BRENAR_LOCUS1464</name>
</gene>
<feature type="region of interest" description="Disordered" evidence="1">
    <location>
        <begin position="1"/>
        <end position="55"/>
    </location>
</feature>
<dbReference type="GO" id="GO:0000282">
    <property type="term" value="P:cellular bud site selection"/>
    <property type="evidence" value="ECO:0007669"/>
    <property type="project" value="TreeGrafter"/>
</dbReference>
<dbReference type="OrthoDB" id="66409at2759"/>
<feature type="domain" description="UDENN" evidence="2">
    <location>
        <begin position="63"/>
        <end position="545"/>
    </location>
</feature>
<dbReference type="PANTHER" id="PTHR28245:SF1">
    <property type="entry name" value="ARF3-INTERACTING PROTEIN 1"/>
    <property type="match status" value="1"/>
</dbReference>
<dbReference type="GO" id="GO:0005886">
    <property type="term" value="C:plasma membrane"/>
    <property type="evidence" value="ECO:0007669"/>
    <property type="project" value="TreeGrafter"/>
</dbReference>
<dbReference type="Proteomes" id="UP000290900">
    <property type="component" value="Unassembled WGS sequence"/>
</dbReference>